<name>A0A6I4UZ88_9SPHN</name>
<dbReference type="GO" id="GO:0005886">
    <property type="term" value="C:plasma membrane"/>
    <property type="evidence" value="ECO:0007669"/>
    <property type="project" value="UniProtKB-SubCell"/>
</dbReference>
<feature type="transmembrane region" description="Helical" evidence="5">
    <location>
        <begin position="79"/>
        <end position="97"/>
    </location>
</feature>
<evidence type="ECO:0000313" key="6">
    <source>
        <dbReference type="EMBL" id="MXP46898.1"/>
    </source>
</evidence>
<dbReference type="PANTHER" id="PTHR36917">
    <property type="entry name" value="INTRACELLULAR SEPTATION PROTEIN A-RELATED"/>
    <property type="match status" value="1"/>
</dbReference>
<gene>
    <name evidence="5" type="primary">yciB</name>
    <name evidence="6" type="ORF">GRI43_05775</name>
</gene>
<keyword evidence="7" id="KW-1185">Reference proteome</keyword>
<accession>A0A6I4UZ88</accession>
<keyword evidence="1 5" id="KW-1003">Cell membrane</keyword>
<sequence length="224" mass="25187">MMKSETAPAKKKPSGWLNVAVDYGPLLVFLGVYKYSSPEEANAIAEVTAVIKGTFAFMIAAVIALLFSKFKLGHVSPMLWFSTALIVGFGGLTIFFGDPTFVQIKPTIIYTIFGLVLTLGWFKGKALLKVLLEAAFEGLSNEGWLKLSRNWGIFFFALAILNEVLRYLYNVENDNFETWLWAKFWVFMPLTFLFTFSQIPMLMRHGLDVEAKDDVIKEEPPTGS</sequence>
<reference evidence="6 7" key="1">
    <citation type="submission" date="2019-12" db="EMBL/GenBank/DDBJ databases">
        <title>Genomic-based taxomic classification of the family Erythrobacteraceae.</title>
        <authorList>
            <person name="Xu L."/>
        </authorList>
    </citation>
    <scope>NUCLEOTIDE SEQUENCE [LARGE SCALE GENOMIC DNA]</scope>
    <source>
        <strain evidence="6 7">SW-109</strain>
    </source>
</reference>
<feature type="transmembrane region" description="Helical" evidence="5">
    <location>
        <begin position="47"/>
        <end position="67"/>
    </location>
</feature>
<organism evidence="6 7">
    <name type="scientific">Pontixanthobacter luteolus</name>
    <dbReference type="NCBI Taxonomy" id="295089"/>
    <lineage>
        <taxon>Bacteria</taxon>
        <taxon>Pseudomonadati</taxon>
        <taxon>Pseudomonadota</taxon>
        <taxon>Alphaproteobacteria</taxon>
        <taxon>Sphingomonadales</taxon>
        <taxon>Erythrobacteraceae</taxon>
        <taxon>Pontixanthobacter</taxon>
    </lineage>
</organism>
<feature type="transmembrane region" description="Helical" evidence="5">
    <location>
        <begin position="103"/>
        <end position="122"/>
    </location>
</feature>
<keyword evidence="4 5" id="KW-0472">Membrane</keyword>
<dbReference type="HAMAP" id="MF_00189">
    <property type="entry name" value="YciB"/>
    <property type="match status" value="1"/>
</dbReference>
<dbReference type="PANTHER" id="PTHR36917:SF1">
    <property type="entry name" value="INNER MEMBRANE-SPANNING PROTEIN YCIB"/>
    <property type="match status" value="1"/>
</dbReference>
<feature type="transmembrane region" description="Helical" evidence="5">
    <location>
        <begin position="16"/>
        <end position="35"/>
    </location>
</feature>
<evidence type="ECO:0000256" key="5">
    <source>
        <dbReference type="HAMAP-Rule" id="MF_00189"/>
    </source>
</evidence>
<evidence type="ECO:0000256" key="3">
    <source>
        <dbReference type="ARBA" id="ARBA00022989"/>
    </source>
</evidence>
<dbReference type="Proteomes" id="UP000471435">
    <property type="component" value="Unassembled WGS sequence"/>
</dbReference>
<keyword evidence="3 5" id="KW-1133">Transmembrane helix</keyword>
<protein>
    <recommendedName>
        <fullName evidence="5">Inner membrane-spanning protein YciB</fullName>
    </recommendedName>
</protein>
<dbReference type="Pfam" id="PF04279">
    <property type="entry name" value="IspA"/>
    <property type="match status" value="1"/>
</dbReference>
<comment type="function">
    <text evidence="5">Plays a role in cell envelope biogenesis, maintenance of cell envelope integrity and membrane homeostasis.</text>
</comment>
<evidence type="ECO:0000256" key="1">
    <source>
        <dbReference type="ARBA" id="ARBA00022475"/>
    </source>
</evidence>
<comment type="subcellular location">
    <subcellularLocation>
        <location evidence="5">Cell inner membrane</location>
        <topology evidence="5">Multi-pass membrane protein</topology>
    </subcellularLocation>
</comment>
<comment type="caution">
    <text evidence="6">The sequence shown here is derived from an EMBL/GenBank/DDBJ whole genome shotgun (WGS) entry which is preliminary data.</text>
</comment>
<feature type="transmembrane region" description="Helical" evidence="5">
    <location>
        <begin position="181"/>
        <end position="202"/>
    </location>
</feature>
<keyword evidence="2 5" id="KW-0812">Transmembrane</keyword>
<dbReference type="InterPro" id="IPR006008">
    <property type="entry name" value="YciB"/>
</dbReference>
<comment type="similarity">
    <text evidence="5">Belongs to the YciB family.</text>
</comment>
<feature type="transmembrane region" description="Helical" evidence="5">
    <location>
        <begin position="151"/>
        <end position="169"/>
    </location>
</feature>
<evidence type="ECO:0000313" key="7">
    <source>
        <dbReference type="Proteomes" id="UP000471435"/>
    </source>
</evidence>
<dbReference type="EMBL" id="WTYP01000001">
    <property type="protein sequence ID" value="MXP46898.1"/>
    <property type="molecule type" value="Genomic_DNA"/>
</dbReference>
<proteinExistence type="inferred from homology"/>
<evidence type="ECO:0000256" key="2">
    <source>
        <dbReference type="ARBA" id="ARBA00022692"/>
    </source>
</evidence>
<keyword evidence="5" id="KW-0997">Cell inner membrane</keyword>
<evidence type="ECO:0000256" key="4">
    <source>
        <dbReference type="ARBA" id="ARBA00023136"/>
    </source>
</evidence>
<dbReference type="AlphaFoldDB" id="A0A6I4UZ88"/>
<dbReference type="OrthoDB" id="9788219at2"/>